<keyword evidence="1" id="KW-0539">Nucleus</keyword>
<comment type="caution">
    <text evidence="4">The sequence shown here is derived from an EMBL/GenBank/DDBJ whole genome shotgun (WGS) entry which is preliminary data.</text>
</comment>
<dbReference type="GO" id="GO:0000981">
    <property type="term" value="F:DNA-binding transcription factor activity, RNA polymerase II-specific"/>
    <property type="evidence" value="ECO:0007669"/>
    <property type="project" value="InterPro"/>
</dbReference>
<evidence type="ECO:0000313" key="5">
    <source>
        <dbReference type="Proteomes" id="UP000245956"/>
    </source>
</evidence>
<accession>A0A2U3DZL0</accession>
<dbReference type="Pfam" id="PF00172">
    <property type="entry name" value="Zn_clus"/>
    <property type="match status" value="1"/>
</dbReference>
<evidence type="ECO:0000256" key="1">
    <source>
        <dbReference type="ARBA" id="ARBA00023242"/>
    </source>
</evidence>
<organism evidence="4 5">
    <name type="scientific">Purpureocillium lilacinum</name>
    <name type="common">Paecilomyces lilacinus</name>
    <dbReference type="NCBI Taxonomy" id="33203"/>
    <lineage>
        <taxon>Eukaryota</taxon>
        <taxon>Fungi</taxon>
        <taxon>Dikarya</taxon>
        <taxon>Ascomycota</taxon>
        <taxon>Pezizomycotina</taxon>
        <taxon>Sordariomycetes</taxon>
        <taxon>Hypocreomycetidae</taxon>
        <taxon>Hypocreales</taxon>
        <taxon>Ophiocordycipitaceae</taxon>
        <taxon>Purpureocillium</taxon>
    </lineage>
</organism>
<proteinExistence type="predicted"/>
<sequence>MKVRQVTVCHTCRARKLGCDGKRPACTQCVMTRRKCAGYNYDLIFVPMSKTGSRVRHGDVSKKSPNNKGDARAEARRRAALKAEAHQQSPARQDHHASALYPISPSLHWPLQHIILLLIQNFAPTLHPDVIDLDAAFSPPRICGSWVELLPDIADTPEHEVTIAAPVRTLAMSILARGYHGIAPMGDALTTHCTALRSVNRALVHANQESTNVLTAAVMCLMISELILPQSDASTSQTHVLGLQALLKLQGPAFYVSGQAHRLFIGLRPAMIVQAICTRNPTFLAEPTWKTVPFKLIKPAPLHQLMTIAADLPGLLREFDHSMVGNPHGKSVGPQPRKVLSSHLELLHVLENWHNNYYEQLEQPSYWHADRKDHGPCLWFLDITVANCLTHYWALWIICVTNIRLLRATYPDLGALAMLIGGDVPESTTVTKCLREIAISILESVNYLMQDDMKLYGATSLILPLQTAFQHLRSHHPTEKSLIEACDNSIDSIEGKGFHYIGHFLRATCTG</sequence>
<dbReference type="OrthoDB" id="4491390at2759"/>
<feature type="domain" description="Zn(2)-C6 fungal-type" evidence="3">
    <location>
        <begin position="8"/>
        <end position="36"/>
    </location>
</feature>
<dbReference type="Proteomes" id="UP000245956">
    <property type="component" value="Unassembled WGS sequence"/>
</dbReference>
<dbReference type="InterPro" id="IPR001138">
    <property type="entry name" value="Zn2Cys6_DnaBD"/>
</dbReference>
<reference evidence="4 5" key="1">
    <citation type="journal article" date="2016" name="Front. Microbiol.">
        <title>Genome and transcriptome sequences reveal the specific parasitism of the nematophagous Purpureocillium lilacinum 36-1.</title>
        <authorList>
            <person name="Xie J."/>
            <person name="Li S."/>
            <person name="Mo C."/>
            <person name="Xiao X."/>
            <person name="Peng D."/>
            <person name="Wang G."/>
            <person name="Xiao Y."/>
        </authorList>
    </citation>
    <scope>NUCLEOTIDE SEQUENCE [LARGE SCALE GENOMIC DNA]</scope>
    <source>
        <strain evidence="4 5">36-1</strain>
    </source>
</reference>
<gene>
    <name evidence="4" type="ORF">PCL_02619</name>
</gene>
<dbReference type="Gene3D" id="4.10.240.10">
    <property type="entry name" value="Zn(2)-C6 fungal-type DNA-binding domain"/>
    <property type="match status" value="1"/>
</dbReference>
<evidence type="ECO:0000256" key="2">
    <source>
        <dbReference type="SAM" id="MobiDB-lite"/>
    </source>
</evidence>
<evidence type="ECO:0000313" key="4">
    <source>
        <dbReference type="EMBL" id="PWI67698.1"/>
    </source>
</evidence>
<dbReference type="GO" id="GO:0008270">
    <property type="term" value="F:zinc ion binding"/>
    <property type="evidence" value="ECO:0007669"/>
    <property type="project" value="InterPro"/>
</dbReference>
<dbReference type="CDD" id="cd00067">
    <property type="entry name" value="GAL4"/>
    <property type="match status" value="1"/>
</dbReference>
<dbReference type="SMART" id="SM00066">
    <property type="entry name" value="GAL4"/>
    <property type="match status" value="1"/>
</dbReference>
<dbReference type="SUPFAM" id="SSF57701">
    <property type="entry name" value="Zn2/Cys6 DNA-binding domain"/>
    <property type="match status" value="1"/>
</dbReference>
<dbReference type="EMBL" id="LCWV01000017">
    <property type="protein sequence ID" value="PWI67698.1"/>
    <property type="molecule type" value="Genomic_DNA"/>
</dbReference>
<dbReference type="PROSITE" id="PS50048">
    <property type="entry name" value="ZN2_CY6_FUNGAL_2"/>
    <property type="match status" value="1"/>
</dbReference>
<dbReference type="PROSITE" id="PS00463">
    <property type="entry name" value="ZN2_CY6_FUNGAL_1"/>
    <property type="match status" value="1"/>
</dbReference>
<protein>
    <recommendedName>
        <fullName evidence="3">Zn(2)-C6 fungal-type domain-containing protein</fullName>
    </recommendedName>
</protein>
<feature type="compositionally biased region" description="Basic and acidic residues" evidence="2">
    <location>
        <begin position="69"/>
        <end position="85"/>
    </location>
</feature>
<evidence type="ECO:0000259" key="3">
    <source>
        <dbReference type="PROSITE" id="PS50048"/>
    </source>
</evidence>
<dbReference type="InterPro" id="IPR053178">
    <property type="entry name" value="Osmoadaptation_assoc"/>
</dbReference>
<dbReference type="InterPro" id="IPR036864">
    <property type="entry name" value="Zn2-C6_fun-type_DNA-bd_sf"/>
</dbReference>
<dbReference type="PANTHER" id="PTHR38111">
    <property type="entry name" value="ZN(2)-C6 FUNGAL-TYPE DOMAIN-CONTAINING PROTEIN-RELATED"/>
    <property type="match status" value="1"/>
</dbReference>
<dbReference type="AlphaFoldDB" id="A0A2U3DZL0"/>
<dbReference type="PANTHER" id="PTHR38111:SF9">
    <property type="entry name" value="ZN(2)-C6 FUNGAL-TYPE DOMAIN-CONTAINING PROTEIN"/>
    <property type="match status" value="1"/>
</dbReference>
<feature type="region of interest" description="Disordered" evidence="2">
    <location>
        <begin position="53"/>
        <end position="96"/>
    </location>
</feature>
<name>A0A2U3DZL0_PURLI</name>